<sequence length="84" mass="9274">MGTPDFMNVIPLPISGATLCPFSLSSSFSITVFSLWEQEYGSIERRQEVADIHQDVDNGCGALHPVHRLFEKGTRRLSQILAGP</sequence>
<reference evidence="1 3" key="2">
    <citation type="journal article" date="2018" name="Plant J.">
        <title>The Physcomitrella patens chromosome-scale assembly reveals moss genome structure and evolution.</title>
        <authorList>
            <person name="Lang D."/>
            <person name="Ullrich K.K."/>
            <person name="Murat F."/>
            <person name="Fuchs J."/>
            <person name="Jenkins J."/>
            <person name="Haas F.B."/>
            <person name="Piednoel M."/>
            <person name="Gundlach H."/>
            <person name="Van Bel M."/>
            <person name="Meyberg R."/>
            <person name="Vives C."/>
            <person name="Morata J."/>
            <person name="Symeonidi A."/>
            <person name="Hiss M."/>
            <person name="Muchero W."/>
            <person name="Kamisugi Y."/>
            <person name="Saleh O."/>
            <person name="Blanc G."/>
            <person name="Decker E.L."/>
            <person name="van Gessel N."/>
            <person name="Grimwood J."/>
            <person name="Hayes R.D."/>
            <person name="Graham S.W."/>
            <person name="Gunter L.E."/>
            <person name="McDaniel S.F."/>
            <person name="Hoernstein S.N.W."/>
            <person name="Larsson A."/>
            <person name="Li F.W."/>
            <person name="Perroud P.F."/>
            <person name="Phillips J."/>
            <person name="Ranjan P."/>
            <person name="Rokshar D.S."/>
            <person name="Rothfels C.J."/>
            <person name="Schneider L."/>
            <person name="Shu S."/>
            <person name="Stevenson D.W."/>
            <person name="Thummler F."/>
            <person name="Tillich M."/>
            <person name="Villarreal Aguilar J.C."/>
            <person name="Widiez T."/>
            <person name="Wong G.K."/>
            <person name="Wymore A."/>
            <person name="Zhang Y."/>
            <person name="Zimmer A.D."/>
            <person name="Quatrano R.S."/>
            <person name="Mayer K.F.X."/>
            <person name="Goodstein D."/>
            <person name="Casacuberta J.M."/>
            <person name="Vandepoele K."/>
            <person name="Reski R."/>
            <person name="Cuming A.C."/>
            <person name="Tuskan G.A."/>
            <person name="Maumus F."/>
            <person name="Salse J."/>
            <person name="Schmutz J."/>
            <person name="Rensing S.A."/>
        </authorList>
    </citation>
    <scope>NUCLEOTIDE SEQUENCE [LARGE SCALE GENOMIC DNA]</scope>
    <source>
        <strain evidence="2 3">cv. Gransden 2004</strain>
    </source>
</reference>
<protein>
    <submittedName>
        <fullName evidence="1 2">Uncharacterized protein</fullName>
    </submittedName>
</protein>
<accession>A0A2K1IUV6</accession>
<reference evidence="2" key="3">
    <citation type="submission" date="2020-12" db="UniProtKB">
        <authorList>
            <consortium name="EnsemblPlants"/>
        </authorList>
    </citation>
    <scope>IDENTIFICATION</scope>
</reference>
<dbReference type="Proteomes" id="UP000006727">
    <property type="component" value="Chromosome 20"/>
</dbReference>
<dbReference type="Gramene" id="Pp3c20_10760V3.2">
    <property type="protein sequence ID" value="PAC:32947693.CDS.1"/>
    <property type="gene ID" value="Pp3c20_10760"/>
</dbReference>
<dbReference type="Gramene" id="Pp3c20_10760V3.1">
    <property type="protein sequence ID" value="PAC:32947692.CDS.1"/>
    <property type="gene ID" value="Pp3c20_10760"/>
</dbReference>
<evidence type="ECO:0000313" key="2">
    <source>
        <dbReference type="EnsemblPlants" id="PAC:32947692.CDS.1"/>
    </source>
</evidence>
<reference evidence="1 3" key="1">
    <citation type="journal article" date="2008" name="Science">
        <title>The Physcomitrella genome reveals evolutionary insights into the conquest of land by plants.</title>
        <authorList>
            <person name="Rensing S."/>
            <person name="Lang D."/>
            <person name="Zimmer A."/>
            <person name="Terry A."/>
            <person name="Salamov A."/>
            <person name="Shapiro H."/>
            <person name="Nishiyama T."/>
            <person name="Perroud P.-F."/>
            <person name="Lindquist E."/>
            <person name="Kamisugi Y."/>
            <person name="Tanahashi T."/>
            <person name="Sakakibara K."/>
            <person name="Fujita T."/>
            <person name="Oishi K."/>
            <person name="Shin-I T."/>
            <person name="Kuroki Y."/>
            <person name="Toyoda A."/>
            <person name="Suzuki Y."/>
            <person name="Hashimoto A."/>
            <person name="Yamaguchi K."/>
            <person name="Sugano A."/>
            <person name="Kohara Y."/>
            <person name="Fujiyama A."/>
            <person name="Anterola A."/>
            <person name="Aoki S."/>
            <person name="Ashton N."/>
            <person name="Barbazuk W.B."/>
            <person name="Barker E."/>
            <person name="Bennetzen J."/>
            <person name="Bezanilla M."/>
            <person name="Blankenship R."/>
            <person name="Cho S.H."/>
            <person name="Dutcher S."/>
            <person name="Estelle M."/>
            <person name="Fawcett J.A."/>
            <person name="Gundlach H."/>
            <person name="Hanada K."/>
            <person name="Heyl A."/>
            <person name="Hicks K.A."/>
            <person name="Hugh J."/>
            <person name="Lohr M."/>
            <person name="Mayer K."/>
            <person name="Melkozernov A."/>
            <person name="Murata T."/>
            <person name="Nelson D."/>
            <person name="Pils B."/>
            <person name="Prigge M."/>
            <person name="Reiss B."/>
            <person name="Renner T."/>
            <person name="Rombauts S."/>
            <person name="Rushton P."/>
            <person name="Sanderfoot A."/>
            <person name="Schween G."/>
            <person name="Shiu S.-H."/>
            <person name="Stueber K."/>
            <person name="Theodoulou F.L."/>
            <person name="Tu H."/>
            <person name="Van de Peer Y."/>
            <person name="Verrier P.J."/>
            <person name="Waters E."/>
            <person name="Wood A."/>
            <person name="Yang L."/>
            <person name="Cove D."/>
            <person name="Cuming A."/>
            <person name="Hasebe M."/>
            <person name="Lucas S."/>
            <person name="Mishler D.B."/>
            <person name="Reski R."/>
            <person name="Grigoriev I."/>
            <person name="Quatrano R.S."/>
            <person name="Boore J.L."/>
        </authorList>
    </citation>
    <scope>NUCLEOTIDE SEQUENCE [LARGE SCALE GENOMIC DNA]</scope>
    <source>
        <strain evidence="2 3">cv. Gransden 2004</strain>
    </source>
</reference>
<dbReference type="EnsemblPlants" id="Pp3c20_10760V3.1">
    <property type="protein sequence ID" value="PAC:32947692.CDS.1"/>
    <property type="gene ID" value="Pp3c20_10760"/>
</dbReference>
<organism evidence="1">
    <name type="scientific">Physcomitrium patens</name>
    <name type="common">Spreading-leaved earth moss</name>
    <name type="synonym">Physcomitrella patens</name>
    <dbReference type="NCBI Taxonomy" id="3218"/>
    <lineage>
        <taxon>Eukaryota</taxon>
        <taxon>Viridiplantae</taxon>
        <taxon>Streptophyta</taxon>
        <taxon>Embryophyta</taxon>
        <taxon>Bryophyta</taxon>
        <taxon>Bryophytina</taxon>
        <taxon>Bryopsida</taxon>
        <taxon>Funariidae</taxon>
        <taxon>Funariales</taxon>
        <taxon>Funariaceae</taxon>
        <taxon>Physcomitrium</taxon>
    </lineage>
</organism>
<dbReference type="AlphaFoldDB" id="A0A2K1IUV6"/>
<evidence type="ECO:0000313" key="1">
    <source>
        <dbReference type="EMBL" id="PNR33063.1"/>
    </source>
</evidence>
<evidence type="ECO:0000313" key="3">
    <source>
        <dbReference type="Proteomes" id="UP000006727"/>
    </source>
</evidence>
<keyword evidence="3" id="KW-1185">Reference proteome</keyword>
<dbReference type="PaxDb" id="3218-PP1S192_11V6.1"/>
<gene>
    <name evidence="1" type="ORF">PHYPA_025006</name>
</gene>
<name>A0A2K1IUV6_PHYPA</name>
<dbReference type="InParanoid" id="A0A2K1IUV6"/>
<dbReference type="EnsemblPlants" id="Pp3c20_10760V3.2">
    <property type="protein sequence ID" value="PAC:32947693.CDS.1"/>
    <property type="gene ID" value="Pp3c20_10760"/>
</dbReference>
<dbReference type="EMBL" id="ABEU02000020">
    <property type="protein sequence ID" value="PNR33063.1"/>
    <property type="molecule type" value="Genomic_DNA"/>
</dbReference>
<proteinExistence type="predicted"/>